<accession>A0A4D6LBX7</accession>
<dbReference type="Pfam" id="PF01535">
    <property type="entry name" value="PPR"/>
    <property type="match status" value="4"/>
</dbReference>
<sequence>MPPTSDVLASGIIGSRQKRTRTDTIEAPRVITREPRAPPQTHYHDENASTTGTLEPPLQMEASANRGLGWASPLRRWAKVGWVNQVGLACFYSPIRNHIFRKVFCLGKILQRHVCFEQHSPFLQKFSTSGNCERLSWERSTKDILLGKLKFALRNHQVHEAWESFQDFRSLYGYPEVHLLNQFIVQLSYSSNHVWMRKACDLVLQIVREKSGLLHDDTLTKLALSLARLQMPSPASAILRLMLDKGCVPSMHLLSLVVFHIVKSEIGTHLSSNYLFQVCDLYNCLNDKKVHHAVTVKLDTLVFNLVLDACVKFKLSLKGLRLIELMSLTGTMADAHSIVIISQILEMNGLRDEMQELKDHIDRVSAAYVCHYCQFYDSLLSLHFKFNDIDAAAKLVLDMTSSHNCNVKKEYGKHLQNPCFISIGSPNLRTALKIHIEPEQMCKDFVLKVESRQVLIFYRGGKLVLSNRALAKFISGYKKDGRIGELSKLLLIIQGELCSVAGSSLCFDVISSCIQLGWLECAHDILDDIEVTGSPMGQDMYLLLVSAYQKQGLQREAKALLKQMKKVGLLDKALSDDATDKHNLCEETLNSLGKTDLAIALAQILKDEDRTVFPLVYNFNSSIFFFCKARMIEDALKAYRRMLSVNVQPTSQTFAFLMCGYSSLGMFREITILWGDIKRFMKSDNLVGNRDLYELLLLNFLRGGYFERVMEVISHMRDHNMYADKWIYKSEFLRLHKNLYRSLKASNTRTEAQSKRLEHVQEFRKWSAAAAHLREKPTSYPQLDQPPRDQRRLRNSESKIFVEGGLGWASPLRRWAKVGWVNQVGLACFYSPIRNHIFRKVFCLGKILQRHVCFEQHSPFLQKFSTSGNCERLSWERSTKDILLGKLKFALRNHQVHEAWESFQDFRSLYGYPEVHLLNQFIVQLSYSSNHVWMRKACDLVLQIVREKSGLLHDDTLTKLALSLARLQMPSPASAILRLMLDKGCVPSMHLLSLVVFHIVKSEIGTHLSSNYLFQVCDLYNCLNDKKVHHAVTVKLDTLVFNLVLDACVKFKLSLKGLRLIELMSLTGTMADAHSIVIISQILEMNGLRDEMQELKDHIDRVSAAYVCHYCQFYDSLLSLHFKFNDIDAAAKLVLDMTSSHNCNVKKEYGKHLQNPCFISIGSPNLRTALKIHIEPEQMCKDFVLKVESRQVLIFYRGGKLVLSNRALAKFISGYKKDGRIGELSKLLLIIQGELCSVAGSSLCFDVISSCIQLGWLECAHDILDDIEVTGSPMGQDMYLLLVSAYQKQGLQREAKALLKQMKKVGLLDKALSDDATDKHNLCEETLNSLGKTDLAIALAQILKDEDRTVFPLVYNFNSSIFFFCKARMIEDALKAYRRMLSVNVQPTSQTFAFLMCGYSSLGMFREITILWGDIKRFMKSDNLVGNRDLYELLLLNFLRGGYFERVMEVISHMRDHNMYADKWIYKSEFLRLHKNLYRSLKASNTRTEAQSKRLEHVQEFRKWVGID</sequence>
<feature type="compositionally biased region" description="Basic and acidic residues" evidence="4">
    <location>
        <begin position="20"/>
        <end position="47"/>
    </location>
</feature>
<evidence type="ECO:0000256" key="1">
    <source>
        <dbReference type="ARBA" id="ARBA00007626"/>
    </source>
</evidence>
<evidence type="ECO:0000259" key="5">
    <source>
        <dbReference type="Pfam" id="PF25245"/>
    </source>
</evidence>
<protein>
    <recommendedName>
        <fullName evidence="5">At1g68980-like TPR repeats domain-containing protein</fullName>
    </recommendedName>
</protein>
<proteinExistence type="inferred from homology"/>
<feature type="repeat" description="PPR" evidence="3">
    <location>
        <begin position="1353"/>
        <end position="1387"/>
    </location>
</feature>
<dbReference type="PROSITE" id="PS51375">
    <property type="entry name" value="PPR"/>
    <property type="match status" value="2"/>
</dbReference>
<feature type="region of interest" description="Disordered" evidence="4">
    <location>
        <begin position="1"/>
        <end position="56"/>
    </location>
</feature>
<feature type="domain" description="At1g68980-like TPR repeats" evidence="5">
    <location>
        <begin position="143"/>
        <end position="263"/>
    </location>
</feature>
<name>A0A4D6LBX7_VIGUN</name>
<dbReference type="Proteomes" id="UP000501690">
    <property type="component" value="Linkage Group LG3"/>
</dbReference>
<reference evidence="6 7" key="1">
    <citation type="submission" date="2019-04" db="EMBL/GenBank/DDBJ databases">
        <title>An improved genome assembly and genetic linkage map for asparagus bean, Vigna unguiculata ssp. sesquipedialis.</title>
        <authorList>
            <person name="Xia Q."/>
            <person name="Zhang R."/>
            <person name="Dong Y."/>
        </authorList>
    </citation>
    <scope>NUCLEOTIDE SEQUENCE [LARGE SCALE GENOMIC DNA]</scope>
    <source>
        <tissue evidence="6">Leaf</tissue>
    </source>
</reference>
<keyword evidence="2" id="KW-0677">Repeat</keyword>
<dbReference type="PANTHER" id="PTHR46598:SF3">
    <property type="entry name" value="OS07G0495300 PROTEIN"/>
    <property type="match status" value="1"/>
</dbReference>
<dbReference type="Pfam" id="PF25245">
    <property type="entry name" value="TPR_At1g68980"/>
    <property type="match status" value="2"/>
</dbReference>
<dbReference type="NCBIfam" id="TIGR00756">
    <property type="entry name" value="PPR"/>
    <property type="match status" value="2"/>
</dbReference>
<evidence type="ECO:0000256" key="2">
    <source>
        <dbReference type="ARBA" id="ARBA00022737"/>
    </source>
</evidence>
<keyword evidence="7" id="KW-1185">Reference proteome</keyword>
<dbReference type="EMBL" id="CP039347">
    <property type="protein sequence ID" value="QCD85993.1"/>
    <property type="molecule type" value="Genomic_DNA"/>
</dbReference>
<dbReference type="InterPro" id="IPR057440">
    <property type="entry name" value="At1g68980-like_TPR"/>
</dbReference>
<feature type="repeat" description="PPR" evidence="3">
    <location>
        <begin position="615"/>
        <end position="649"/>
    </location>
</feature>
<organism evidence="6 7">
    <name type="scientific">Vigna unguiculata</name>
    <name type="common">Cowpea</name>
    <dbReference type="NCBI Taxonomy" id="3917"/>
    <lineage>
        <taxon>Eukaryota</taxon>
        <taxon>Viridiplantae</taxon>
        <taxon>Streptophyta</taxon>
        <taxon>Embryophyta</taxon>
        <taxon>Tracheophyta</taxon>
        <taxon>Spermatophyta</taxon>
        <taxon>Magnoliopsida</taxon>
        <taxon>eudicotyledons</taxon>
        <taxon>Gunneridae</taxon>
        <taxon>Pentapetalae</taxon>
        <taxon>rosids</taxon>
        <taxon>fabids</taxon>
        <taxon>Fabales</taxon>
        <taxon>Fabaceae</taxon>
        <taxon>Papilionoideae</taxon>
        <taxon>50 kb inversion clade</taxon>
        <taxon>NPAAA clade</taxon>
        <taxon>indigoferoid/millettioid clade</taxon>
        <taxon>Phaseoleae</taxon>
        <taxon>Vigna</taxon>
    </lineage>
</organism>
<comment type="similarity">
    <text evidence="1">Belongs to the PPR family. P subfamily.</text>
</comment>
<evidence type="ECO:0000256" key="4">
    <source>
        <dbReference type="SAM" id="MobiDB-lite"/>
    </source>
</evidence>
<evidence type="ECO:0000313" key="7">
    <source>
        <dbReference type="Proteomes" id="UP000501690"/>
    </source>
</evidence>
<evidence type="ECO:0000313" key="6">
    <source>
        <dbReference type="EMBL" id="QCD85993.1"/>
    </source>
</evidence>
<dbReference type="InterPro" id="IPR002885">
    <property type="entry name" value="PPR_rpt"/>
</dbReference>
<evidence type="ECO:0000256" key="3">
    <source>
        <dbReference type="PROSITE-ProRule" id="PRU00708"/>
    </source>
</evidence>
<feature type="region of interest" description="Disordered" evidence="4">
    <location>
        <begin position="775"/>
        <end position="794"/>
    </location>
</feature>
<feature type="domain" description="At1g68980-like TPR repeats" evidence="5">
    <location>
        <begin position="881"/>
        <end position="1001"/>
    </location>
</feature>
<dbReference type="PANTHER" id="PTHR46598">
    <property type="entry name" value="BNAC05G43320D PROTEIN"/>
    <property type="match status" value="1"/>
</dbReference>
<dbReference type="Gene3D" id="1.25.40.10">
    <property type="entry name" value="Tetratricopeptide repeat domain"/>
    <property type="match status" value="4"/>
</dbReference>
<dbReference type="InterPro" id="IPR011990">
    <property type="entry name" value="TPR-like_helical_dom_sf"/>
</dbReference>
<gene>
    <name evidence="6" type="ORF">DEO72_LG3g514</name>
</gene>